<dbReference type="PANTHER" id="PTHR23007">
    <property type="entry name" value="CBL"/>
    <property type="match status" value="1"/>
</dbReference>
<sequence length="119" mass="13727">MVVAPVDQRTVDRTCRHLEKLNKLCQNPKLGLRNSPPYLLELVPDSLQHLQLVVEVGKLRREPLWQQEYFCVYLRNLQSKTQQAIRIFKEGKDKITSGVTLQPSCQETPKLPTRVSESS</sequence>
<dbReference type="GO" id="GO:0001784">
    <property type="term" value="F:phosphotyrosine residue binding"/>
    <property type="evidence" value="ECO:0007669"/>
    <property type="project" value="UniProtKB-UniRule"/>
</dbReference>
<keyword evidence="1" id="KW-0862">Zinc</keyword>
<keyword evidence="1" id="KW-0479">Metal-binding</keyword>
<dbReference type="InterPro" id="IPR003153">
    <property type="entry name" value="Adaptor_Cbl_N_hlx"/>
</dbReference>
<comment type="domain">
    <text evidence="1">The N-terminus is composed of the phosphotyrosine binding (PTB) domain, a short linker region and the RING-type zinc finger. The PTB domain, which is also called TKB (tyrosine kinase binding) domain, is composed of three different subdomains: a four-helix bundle (4H), a calcium-binding EF hand and a divergent SH2 domain.</text>
</comment>
<dbReference type="AlphaFoldDB" id="A0A444V482"/>
<dbReference type="EC" id="2.3.2.27" evidence="1"/>
<keyword evidence="1" id="KW-0833">Ubl conjugation pathway</keyword>
<dbReference type="GO" id="GO:0016567">
    <property type="term" value="P:protein ubiquitination"/>
    <property type="evidence" value="ECO:0007669"/>
    <property type="project" value="UniProtKB-UniPathway"/>
</dbReference>
<keyword evidence="4" id="KW-1185">Reference proteome</keyword>
<dbReference type="GO" id="GO:0045121">
    <property type="term" value="C:membrane raft"/>
    <property type="evidence" value="ECO:0007669"/>
    <property type="project" value="TreeGrafter"/>
</dbReference>
<comment type="catalytic activity">
    <reaction evidence="1">
        <text>S-ubiquitinyl-[E2 ubiquitin-conjugating enzyme]-L-cysteine + [acceptor protein]-L-lysine = [E2 ubiquitin-conjugating enzyme]-L-cysteine + N(6)-ubiquitinyl-[acceptor protein]-L-lysine.</text>
        <dbReference type="EC" id="2.3.2.27"/>
    </reaction>
</comment>
<evidence type="ECO:0000256" key="1">
    <source>
        <dbReference type="RuleBase" id="RU367001"/>
    </source>
</evidence>
<dbReference type="InterPro" id="IPR036537">
    <property type="entry name" value="Adaptor_Cbl_N_dom_sf"/>
</dbReference>
<comment type="caution">
    <text evidence="3">The sequence shown here is derived from an EMBL/GenBank/DDBJ whole genome shotgun (WGS) entry which is preliminary data.</text>
</comment>
<dbReference type="GO" id="GO:0005509">
    <property type="term" value="F:calcium ion binding"/>
    <property type="evidence" value="ECO:0007669"/>
    <property type="project" value="UniProtKB-UniRule"/>
</dbReference>
<dbReference type="PROSITE" id="PS51506">
    <property type="entry name" value="CBL_PTB"/>
    <property type="match status" value="1"/>
</dbReference>
<dbReference type="UniPathway" id="UPA00143"/>
<reference evidence="3 4" key="1">
    <citation type="submission" date="2019-01" db="EMBL/GenBank/DDBJ databases">
        <title>Draft Genome and Complete Hox-Cluster Characterization of the Sterlet Sturgeon (Acipenser ruthenus).</title>
        <authorList>
            <person name="Wei Q."/>
        </authorList>
    </citation>
    <scope>NUCLEOTIDE SEQUENCE [LARGE SCALE GENOMIC DNA]</scope>
    <source>
        <strain evidence="3">WHYD16114868_AA</strain>
        <tissue evidence="3">Blood</tissue>
    </source>
</reference>
<dbReference type="GO" id="GO:0005886">
    <property type="term" value="C:plasma membrane"/>
    <property type="evidence" value="ECO:0007669"/>
    <property type="project" value="TreeGrafter"/>
</dbReference>
<dbReference type="GO" id="GO:0061630">
    <property type="term" value="F:ubiquitin protein ligase activity"/>
    <property type="evidence" value="ECO:0007669"/>
    <property type="project" value="UniProtKB-EC"/>
</dbReference>
<evidence type="ECO:0000259" key="2">
    <source>
        <dbReference type="PROSITE" id="PS51506"/>
    </source>
</evidence>
<dbReference type="InterPro" id="IPR024162">
    <property type="entry name" value="Adaptor_Cbl"/>
</dbReference>
<dbReference type="InterPro" id="IPR024159">
    <property type="entry name" value="Cbl_PTB"/>
</dbReference>
<dbReference type="Gene3D" id="1.20.930.20">
    <property type="entry name" value="Adaptor protein Cbl, N-terminal domain"/>
    <property type="match status" value="1"/>
</dbReference>
<dbReference type="GO" id="GO:0007166">
    <property type="term" value="P:cell surface receptor signaling pathway"/>
    <property type="evidence" value="ECO:0007669"/>
    <property type="project" value="InterPro"/>
</dbReference>
<comment type="function">
    <text evidence="1">E3 ubiquitin-protein ligase which accepts ubiquitin from specific E2 ubiquitin-conjugating enzymes, and transfers it to substrates, generally promoting their degradation by the proteasome.</text>
</comment>
<dbReference type="Pfam" id="PF02262">
    <property type="entry name" value="Cbl_N"/>
    <property type="match status" value="1"/>
</dbReference>
<dbReference type="GO" id="GO:0023051">
    <property type="term" value="P:regulation of signaling"/>
    <property type="evidence" value="ECO:0007669"/>
    <property type="project" value="InterPro"/>
</dbReference>
<comment type="pathway">
    <text evidence="1">Protein modification; protein ubiquitination.</text>
</comment>
<protein>
    <recommendedName>
        <fullName evidence="1">E3 ubiquitin-protein ligase CBL</fullName>
        <ecNumber evidence="1">2.3.2.27</ecNumber>
    </recommendedName>
</protein>
<accession>A0A444V482</accession>
<proteinExistence type="predicted"/>
<keyword evidence="1" id="KW-0106">Calcium</keyword>
<feature type="domain" description="Cbl-PTB" evidence="2">
    <location>
        <begin position="1"/>
        <end position="119"/>
    </location>
</feature>
<evidence type="ECO:0000313" key="4">
    <source>
        <dbReference type="Proteomes" id="UP000289886"/>
    </source>
</evidence>
<dbReference type="PANTHER" id="PTHR23007:SF11">
    <property type="entry name" value="E3 UBIQUITIN-PROTEIN LIGASE CBL"/>
    <property type="match status" value="1"/>
</dbReference>
<dbReference type="GO" id="GO:0008270">
    <property type="term" value="F:zinc ion binding"/>
    <property type="evidence" value="ECO:0007669"/>
    <property type="project" value="UniProtKB-KW"/>
</dbReference>
<organism evidence="3 4">
    <name type="scientific">Acipenser ruthenus</name>
    <name type="common">Sterlet sturgeon</name>
    <dbReference type="NCBI Taxonomy" id="7906"/>
    <lineage>
        <taxon>Eukaryota</taxon>
        <taxon>Metazoa</taxon>
        <taxon>Chordata</taxon>
        <taxon>Craniata</taxon>
        <taxon>Vertebrata</taxon>
        <taxon>Euteleostomi</taxon>
        <taxon>Actinopterygii</taxon>
        <taxon>Chondrostei</taxon>
        <taxon>Acipenseriformes</taxon>
        <taxon>Acipenseridae</taxon>
        <taxon>Acipenser</taxon>
    </lineage>
</organism>
<dbReference type="GO" id="GO:0017124">
    <property type="term" value="F:SH3 domain binding"/>
    <property type="evidence" value="ECO:0007669"/>
    <property type="project" value="TreeGrafter"/>
</dbReference>
<evidence type="ECO:0000313" key="3">
    <source>
        <dbReference type="EMBL" id="RXM95229.1"/>
    </source>
</evidence>
<keyword evidence="1" id="KW-0808">Transferase</keyword>
<dbReference type="EMBL" id="SCEB01002556">
    <property type="protein sequence ID" value="RXM95229.1"/>
    <property type="molecule type" value="Genomic_DNA"/>
</dbReference>
<keyword evidence="1" id="KW-0863">Zinc-finger</keyword>
<name>A0A444V482_ACIRT</name>
<dbReference type="SUPFAM" id="SSF47668">
    <property type="entry name" value="N-terminal domain of cbl (N-cbl)"/>
    <property type="match status" value="1"/>
</dbReference>
<dbReference type="Proteomes" id="UP000289886">
    <property type="component" value="Unassembled WGS sequence"/>
</dbReference>
<gene>
    <name evidence="3" type="ORF">EOD39_17111</name>
</gene>